<protein>
    <submittedName>
        <fullName evidence="1">Uncharacterized protein</fullName>
    </submittedName>
</protein>
<organism evidence="1 2">
    <name type="scientific">Variovorax ginsengisoli</name>
    <dbReference type="NCBI Taxonomy" id="363844"/>
    <lineage>
        <taxon>Bacteria</taxon>
        <taxon>Pseudomonadati</taxon>
        <taxon>Pseudomonadota</taxon>
        <taxon>Betaproteobacteria</taxon>
        <taxon>Burkholderiales</taxon>
        <taxon>Comamonadaceae</taxon>
        <taxon>Variovorax</taxon>
    </lineage>
</organism>
<gene>
    <name evidence="1" type="ORF">Q2T77_30985</name>
</gene>
<dbReference type="Proteomes" id="UP001169027">
    <property type="component" value="Unassembled WGS sequence"/>
</dbReference>
<accession>A0ABT8SEF8</accession>
<dbReference type="RefSeq" id="WP_301814875.1">
    <property type="nucleotide sequence ID" value="NZ_JAUJZH010000030.1"/>
</dbReference>
<proteinExistence type="predicted"/>
<evidence type="ECO:0000313" key="1">
    <source>
        <dbReference type="EMBL" id="MDO1536704.1"/>
    </source>
</evidence>
<comment type="caution">
    <text evidence="1">The sequence shown here is derived from an EMBL/GenBank/DDBJ whole genome shotgun (WGS) entry which is preliminary data.</text>
</comment>
<sequence>MHNWALDSIAPSKQQAYAAHVVMRCPSMTARIEQRRQAVEVVCFLRATLMELTDIALLQASHPGHCGQVRSPLPLRSRMIGGAPGDC</sequence>
<evidence type="ECO:0000313" key="2">
    <source>
        <dbReference type="Proteomes" id="UP001169027"/>
    </source>
</evidence>
<reference evidence="1" key="1">
    <citation type="submission" date="2023-06" db="EMBL/GenBank/DDBJ databases">
        <authorList>
            <person name="Jiang Y."/>
            <person name="Liu Q."/>
        </authorList>
    </citation>
    <scope>NUCLEOTIDE SEQUENCE</scope>
    <source>
        <strain evidence="1">CGMCC 1.12090</strain>
    </source>
</reference>
<dbReference type="EMBL" id="JAUKVY010000030">
    <property type="protein sequence ID" value="MDO1536704.1"/>
    <property type="molecule type" value="Genomic_DNA"/>
</dbReference>
<name>A0ABT8SEF8_9BURK</name>
<keyword evidence="2" id="KW-1185">Reference proteome</keyword>